<organism evidence="6 7">
    <name type="scientific">Rhodococcus rhodochrous KG-21</name>
    <dbReference type="NCBI Taxonomy" id="1441923"/>
    <lineage>
        <taxon>Bacteria</taxon>
        <taxon>Bacillati</taxon>
        <taxon>Actinomycetota</taxon>
        <taxon>Actinomycetes</taxon>
        <taxon>Mycobacteriales</taxon>
        <taxon>Nocardiaceae</taxon>
        <taxon>Rhodococcus</taxon>
    </lineage>
</organism>
<evidence type="ECO:0000256" key="1">
    <source>
        <dbReference type="ARBA" id="ARBA00007534"/>
    </source>
</evidence>
<gene>
    <name evidence="6" type="ORF">Z051_03610</name>
</gene>
<sequence>MPVPRSRRRRAVALVASATVAGGCIAVATPALAHADPADCAATFNLFIPGTWETDEHADPGKPVGMLAPVAEALQRAHGNAAEIYTLPYMARAFDNGHTYADSKADALDRAQHVLATTAERCPTTRFTITGYSQGADATGDLAAAIGHNQGPIPAEKVLAVGLLADPRAGTDGAAVVGPPSSGNGIADPRPQGMGALAGRVASICDPGDLYCSIDKGSNPLLGSLGSILSTTPGATRTDGPADGATAMATALTSDFTHADLPALGANIGALGRQLTSPTVDLQHVSHLATTIRDTLTPLADLLDSGAANPAATARLTATAPDSAEHSAAQVLDRAHRTDLTGALATLTTIADTATTLLGTGTPTVPANSPQIQTLASIAGPLDGQLAPLASTPAETLSAAPRVLSVLKPTVVLDQVLTVATGLTALDVPAILHNLTVLPQKVAALDARGAHQIAGELNNQFAPLVKMAAGVDLAWVSQVLAVIPDPSGVTQVAALVASILANVDIIRLATLVGQIQEIAWTAIEKLLPPPGQAPDPVGAGAVMTGLVPVGLDLASVAVTMLSGQATKTPPALLGKQHPIGGTTTMPPTQNPDLPALTGSLTTIAESRSAEDLLTLVSDGLEAASFFTSGAHTNYQSLVVDNAGRTALIWLADWLNLQIGRAA</sequence>
<accession>A0A0M8PRF0</accession>
<dbReference type="AlphaFoldDB" id="A0A0M8PRF0"/>
<feature type="chain" id="PRO_5005820116" evidence="5">
    <location>
        <begin position="34"/>
        <end position="662"/>
    </location>
</feature>
<evidence type="ECO:0000256" key="4">
    <source>
        <dbReference type="ARBA" id="ARBA00023157"/>
    </source>
</evidence>
<comment type="similarity">
    <text evidence="1">Belongs to the cutinase family.</text>
</comment>
<dbReference type="Proteomes" id="UP000037712">
    <property type="component" value="Unassembled WGS sequence"/>
</dbReference>
<evidence type="ECO:0000313" key="7">
    <source>
        <dbReference type="Proteomes" id="UP000037712"/>
    </source>
</evidence>
<dbReference type="SUPFAM" id="SSF53474">
    <property type="entry name" value="alpha/beta-Hydrolases"/>
    <property type="match status" value="1"/>
</dbReference>
<dbReference type="GO" id="GO:0052689">
    <property type="term" value="F:carboxylic ester hydrolase activity"/>
    <property type="evidence" value="ECO:0007669"/>
    <property type="project" value="UniProtKB-KW"/>
</dbReference>
<dbReference type="PATRIC" id="fig|1441923.3.peg.791"/>
<dbReference type="Gene3D" id="3.40.50.1820">
    <property type="entry name" value="alpha/beta hydrolase"/>
    <property type="match status" value="1"/>
</dbReference>
<dbReference type="PROSITE" id="PS51257">
    <property type="entry name" value="PROKAR_LIPOPROTEIN"/>
    <property type="match status" value="1"/>
</dbReference>
<reference evidence="7" key="2">
    <citation type="submission" date="2015-01" db="EMBL/GenBank/DDBJ databases">
        <title>Draft genome sequence of potential hydrocarbon metabolising strain of Rhodococcus rhodochrous.</title>
        <authorList>
            <person name="Aggarwal R.K."/>
            <person name="Dawar C."/>
        </authorList>
    </citation>
    <scope>NUCLEOTIDE SEQUENCE [LARGE SCALE GENOMIC DNA]</scope>
    <source>
        <strain evidence="7">KG-21</strain>
    </source>
</reference>
<evidence type="ECO:0000256" key="3">
    <source>
        <dbReference type="ARBA" id="ARBA00022801"/>
    </source>
</evidence>
<dbReference type="Pfam" id="PF01083">
    <property type="entry name" value="Cutinase"/>
    <property type="match status" value="1"/>
</dbReference>
<evidence type="ECO:0000256" key="2">
    <source>
        <dbReference type="ARBA" id="ARBA00022487"/>
    </source>
</evidence>
<dbReference type="PROSITE" id="PS51318">
    <property type="entry name" value="TAT"/>
    <property type="match status" value="1"/>
</dbReference>
<dbReference type="EMBL" id="AZYO01000004">
    <property type="protein sequence ID" value="KOS57579.1"/>
    <property type="molecule type" value="Genomic_DNA"/>
</dbReference>
<dbReference type="PANTHER" id="PTHR33630:SF9">
    <property type="entry name" value="CUTINASE 4"/>
    <property type="match status" value="1"/>
</dbReference>
<keyword evidence="4" id="KW-1015">Disulfide bond</keyword>
<reference evidence="6 7" key="1">
    <citation type="journal article" date="2015" name="Genome Announc.">
        <title>Draft Genome Sequence of Rhodococcus rhodochrous Strain KG-21, a Soil Isolate from Oil Fields of Krishna-Godavari Basin, India.</title>
        <authorList>
            <person name="Dawar C."/>
            <person name="Aggarwal R.K."/>
        </authorList>
    </citation>
    <scope>NUCLEOTIDE SEQUENCE [LARGE SCALE GENOMIC DNA]</scope>
    <source>
        <strain evidence="6 7">KG-21</strain>
    </source>
</reference>
<proteinExistence type="inferred from homology"/>
<keyword evidence="2" id="KW-0719">Serine esterase</keyword>
<keyword evidence="5" id="KW-0732">Signal</keyword>
<dbReference type="PANTHER" id="PTHR33630">
    <property type="entry name" value="CUTINASE RV1984C-RELATED-RELATED"/>
    <property type="match status" value="1"/>
</dbReference>
<comment type="caution">
    <text evidence="6">The sequence shown here is derived from an EMBL/GenBank/DDBJ whole genome shotgun (WGS) entry which is preliminary data.</text>
</comment>
<evidence type="ECO:0000256" key="5">
    <source>
        <dbReference type="SAM" id="SignalP"/>
    </source>
</evidence>
<evidence type="ECO:0000313" key="6">
    <source>
        <dbReference type="EMBL" id="KOS57579.1"/>
    </source>
</evidence>
<dbReference type="InterPro" id="IPR029058">
    <property type="entry name" value="AB_hydrolase_fold"/>
</dbReference>
<dbReference type="SMART" id="SM01110">
    <property type="entry name" value="Cutinase"/>
    <property type="match status" value="1"/>
</dbReference>
<dbReference type="RefSeq" id="WP_054371408.1">
    <property type="nucleotide sequence ID" value="NZ_AZYO01000004.1"/>
</dbReference>
<name>A0A0M8PRF0_RHORH</name>
<dbReference type="InterPro" id="IPR000675">
    <property type="entry name" value="Cutinase/axe"/>
</dbReference>
<dbReference type="InterPro" id="IPR006311">
    <property type="entry name" value="TAT_signal"/>
</dbReference>
<protein>
    <submittedName>
        <fullName evidence="6">Cutinase</fullName>
    </submittedName>
</protein>
<feature type="signal peptide" evidence="5">
    <location>
        <begin position="1"/>
        <end position="33"/>
    </location>
</feature>
<keyword evidence="3" id="KW-0378">Hydrolase</keyword>